<reference evidence="2 3" key="1">
    <citation type="journal article" date="2015" name="Nature">
        <title>rRNA introns, odd ribosomes, and small enigmatic genomes across a large radiation of phyla.</title>
        <authorList>
            <person name="Brown C.T."/>
            <person name="Hug L.A."/>
            <person name="Thomas B.C."/>
            <person name="Sharon I."/>
            <person name="Castelle C.J."/>
            <person name="Singh A."/>
            <person name="Wilkins M.J."/>
            <person name="Williams K.H."/>
            <person name="Banfield J.F."/>
        </authorList>
    </citation>
    <scope>NUCLEOTIDE SEQUENCE [LARGE SCALE GENOMIC DNA]</scope>
</reference>
<dbReference type="AlphaFoldDB" id="A0A0G2AU73"/>
<dbReference type="InterPro" id="IPR036188">
    <property type="entry name" value="FAD/NAD-bd_sf"/>
</dbReference>
<dbReference type="PANTHER" id="PTHR13847:SF281">
    <property type="entry name" value="FAD DEPENDENT OXIDOREDUCTASE DOMAIN-CONTAINING PROTEIN"/>
    <property type="match status" value="1"/>
</dbReference>
<evidence type="ECO:0000313" key="2">
    <source>
        <dbReference type="EMBL" id="KKW36429.1"/>
    </source>
</evidence>
<dbReference type="Gene3D" id="3.50.50.60">
    <property type="entry name" value="FAD/NAD(P)-binding domain"/>
    <property type="match status" value="1"/>
</dbReference>
<dbReference type="InterPro" id="IPR006076">
    <property type="entry name" value="FAD-dep_OxRdtase"/>
</dbReference>
<feature type="domain" description="FAD dependent oxidoreductase" evidence="1">
    <location>
        <begin position="26"/>
        <end position="376"/>
    </location>
</feature>
<evidence type="ECO:0000313" key="3">
    <source>
        <dbReference type="Proteomes" id="UP000033865"/>
    </source>
</evidence>
<dbReference type="PANTHER" id="PTHR13847">
    <property type="entry name" value="SARCOSINE DEHYDROGENASE-RELATED"/>
    <property type="match status" value="1"/>
</dbReference>
<protein>
    <recommendedName>
        <fullName evidence="1">FAD dependent oxidoreductase domain-containing protein</fullName>
    </recommendedName>
</protein>
<organism evidence="2 3">
    <name type="scientific">Candidatus Uhrbacteria bacterium GW2011_GWC2_53_7</name>
    <dbReference type="NCBI Taxonomy" id="1618986"/>
    <lineage>
        <taxon>Bacteria</taxon>
        <taxon>Candidatus Uhriibacteriota</taxon>
    </lineage>
</organism>
<dbReference type="Gene3D" id="3.30.9.10">
    <property type="entry name" value="D-Amino Acid Oxidase, subunit A, domain 2"/>
    <property type="match status" value="1"/>
</dbReference>
<gene>
    <name evidence="2" type="ORF">UY82_C0025G0005</name>
</gene>
<dbReference type="EMBL" id="LCRN01000025">
    <property type="protein sequence ID" value="KKW36429.1"/>
    <property type="molecule type" value="Genomic_DNA"/>
</dbReference>
<dbReference type="GO" id="GO:0005737">
    <property type="term" value="C:cytoplasm"/>
    <property type="evidence" value="ECO:0007669"/>
    <property type="project" value="TreeGrafter"/>
</dbReference>
<comment type="caution">
    <text evidence="2">The sequence shown here is derived from an EMBL/GenBank/DDBJ whole genome shotgun (WGS) entry which is preliminary data.</text>
</comment>
<dbReference type="Pfam" id="PF01266">
    <property type="entry name" value="DAO"/>
    <property type="match status" value="1"/>
</dbReference>
<dbReference type="SUPFAM" id="SSF51905">
    <property type="entry name" value="FAD/NAD(P)-binding domain"/>
    <property type="match status" value="1"/>
</dbReference>
<dbReference type="Proteomes" id="UP000033865">
    <property type="component" value="Unassembled WGS sequence"/>
</dbReference>
<name>A0A0G2AU73_9BACT</name>
<accession>A0A0G2AU73</accession>
<proteinExistence type="predicted"/>
<sequence length="432" mass="47873">MQEESYWIEKANHVPVFSSVLPASADTVVVGGGIAGLSTAYHLLQAGRSVVVLERAGVGQGATGHSTGMLTGEVGSDYVELYRRRGLGFVRRVFDALTYGGDLLRDTVLKEKIDCDWQSVRALAFGTTIESVRSARDEFEMLRTLHVPVEWLNGEKVTDRFAFLRLRAGLLSAGHAVVDPYQLALGLARSVVANGGTLVEEVAYEGYHCEGDVMVVRTSQGTLTARCLFLCSDNDAGAWLSGRVPLVSVTETVAVTEPVDIVPGWTQGELLWNEFPLFEYARRLPDRRIMFGSGRSSKLSHTSHVPMDRSLMRRVFEETFTIPYPRIDYLWRGSFGVTDDELPYAGEVEPGVYLAGGYNGHGLILGFLSGELLARMATGQPHPYVDLFGIPHTDGRFGKWLYRYTPSCVRHMATQAYLDHLHARDIRARRRP</sequence>
<evidence type="ECO:0000259" key="1">
    <source>
        <dbReference type="Pfam" id="PF01266"/>
    </source>
</evidence>